<dbReference type="Pfam" id="PF00487">
    <property type="entry name" value="FA_desaturase"/>
    <property type="match status" value="1"/>
</dbReference>
<keyword evidence="1" id="KW-0472">Membrane</keyword>
<evidence type="ECO:0000313" key="6">
    <source>
        <dbReference type="Proteomes" id="UP000264605"/>
    </source>
</evidence>
<dbReference type="AlphaFoldDB" id="A0AAD0WDK2"/>
<reference evidence="3 6" key="2">
    <citation type="submission" date="2018-08" db="EMBL/GenBank/DDBJ databases">
        <title>Draft genome sequence of Pseudoalteromonas donghaensis HJ51.</title>
        <authorList>
            <person name="Oh J."/>
            <person name="Roh D."/>
        </authorList>
    </citation>
    <scope>NUCLEOTIDE SEQUENCE [LARGE SCALE GENOMIC DNA]</scope>
    <source>
        <strain evidence="3 6">HJ51</strain>
    </source>
</reference>
<dbReference type="GeneID" id="99506388"/>
<accession>A0AAD0WDK2</accession>
<feature type="domain" description="Fatty acid desaturase" evidence="2">
    <location>
        <begin position="61"/>
        <end position="318"/>
    </location>
</feature>
<protein>
    <submittedName>
        <fullName evidence="3">Fatty acid desaturase</fullName>
    </submittedName>
</protein>
<reference evidence="4 5" key="1">
    <citation type="submission" date="2016-10" db="EMBL/GenBank/DDBJ databases">
        <authorList>
            <person name="Varghese N."/>
            <person name="Submissions S."/>
        </authorList>
    </citation>
    <scope>NUCLEOTIDE SEQUENCE [LARGE SCALE GENOMIC DNA]</scope>
    <source>
        <strain evidence="4 5">CGMCC 1.8499</strain>
    </source>
</reference>
<dbReference type="RefSeq" id="WP_074988924.1">
    <property type="nucleotide sequence ID" value="NZ_CP032090.1"/>
</dbReference>
<evidence type="ECO:0000313" key="5">
    <source>
        <dbReference type="Proteomes" id="UP000183805"/>
    </source>
</evidence>
<feature type="transmembrane region" description="Helical" evidence="1">
    <location>
        <begin position="37"/>
        <end position="55"/>
    </location>
</feature>
<dbReference type="Proteomes" id="UP000264605">
    <property type="component" value="Chromosome"/>
</dbReference>
<gene>
    <name evidence="3" type="ORF">D0907_12995</name>
    <name evidence="4" type="ORF">SAMN04487854_10671</name>
</gene>
<evidence type="ECO:0000259" key="2">
    <source>
        <dbReference type="Pfam" id="PF00487"/>
    </source>
</evidence>
<dbReference type="KEGG" id="pdj:D0907_12995"/>
<feature type="transmembrane region" description="Helical" evidence="1">
    <location>
        <begin position="61"/>
        <end position="78"/>
    </location>
</feature>
<keyword evidence="5" id="KW-1185">Reference proteome</keyword>
<evidence type="ECO:0000256" key="1">
    <source>
        <dbReference type="SAM" id="Phobius"/>
    </source>
</evidence>
<name>A0AAD0WDK2_9GAMM</name>
<feature type="transmembrane region" description="Helical" evidence="1">
    <location>
        <begin position="176"/>
        <end position="203"/>
    </location>
</feature>
<dbReference type="Proteomes" id="UP000183805">
    <property type="component" value="Unassembled WGS sequence"/>
</dbReference>
<keyword evidence="1" id="KW-0812">Transmembrane</keyword>
<proteinExistence type="predicted"/>
<feature type="transmembrane region" description="Helical" evidence="1">
    <location>
        <begin position="215"/>
        <end position="237"/>
    </location>
</feature>
<dbReference type="CDD" id="cd01060">
    <property type="entry name" value="Membrane-FADS-like"/>
    <property type="match status" value="1"/>
</dbReference>
<keyword evidence="1" id="KW-1133">Transmembrane helix</keyword>
<dbReference type="InterPro" id="IPR005804">
    <property type="entry name" value="FA_desaturase_dom"/>
</dbReference>
<dbReference type="GO" id="GO:0006629">
    <property type="term" value="P:lipid metabolic process"/>
    <property type="evidence" value="ECO:0007669"/>
    <property type="project" value="InterPro"/>
</dbReference>
<sequence>MPKLTAKQNIQAIVSAIKTEEQALRAKYPVLNQQNSIALVILLLSLLSLIGVASLYYMSLIPAWLCIILAAVITSISHELEHDLIHKQYFSKRPWLHNFMMLVVWLMRPNTVNPWYRRKIHLHHHKVSGTNQDLEERLVGNGIKNPLVRAVVIVDGLLGLVISSKRFNKEIKGFKFLTVFNAGFPIATAYFVILYGVIAYYLLQLFMPLESMLPSWGVDVLAVAEFLMVVLIIPNIIRSSSLNFITSSMHYYGGVNNVIEQTHVINSRWFIPFQLFCFDFGRTHTIHHFVPNQPFYIRQLISQKILPIMAQHGVRFNDLRSIKRANLYETKQEGV</sequence>
<evidence type="ECO:0000313" key="3">
    <source>
        <dbReference type="EMBL" id="AXV66126.1"/>
    </source>
</evidence>
<dbReference type="EMBL" id="CP032090">
    <property type="protein sequence ID" value="AXV66126.1"/>
    <property type="molecule type" value="Genomic_DNA"/>
</dbReference>
<dbReference type="EMBL" id="FPAZ01000006">
    <property type="protein sequence ID" value="SFT63910.1"/>
    <property type="molecule type" value="Genomic_DNA"/>
</dbReference>
<evidence type="ECO:0000313" key="4">
    <source>
        <dbReference type="EMBL" id="SFT63910.1"/>
    </source>
</evidence>
<organism evidence="3 6">
    <name type="scientific">Pseudoalteromonas lipolytica</name>
    <dbReference type="NCBI Taxonomy" id="570156"/>
    <lineage>
        <taxon>Bacteria</taxon>
        <taxon>Pseudomonadati</taxon>
        <taxon>Pseudomonadota</taxon>
        <taxon>Gammaproteobacteria</taxon>
        <taxon>Alteromonadales</taxon>
        <taxon>Pseudoalteromonadaceae</taxon>
        <taxon>Pseudoalteromonas</taxon>
    </lineage>
</organism>